<dbReference type="AlphaFoldDB" id="A0A2Z2P2I6"/>
<feature type="chain" id="PRO_5016399075" description="Outer membrane protein beta-barrel domain-containing protein" evidence="1">
    <location>
        <begin position="26"/>
        <end position="228"/>
    </location>
</feature>
<feature type="signal peptide" evidence="1">
    <location>
        <begin position="1"/>
        <end position="25"/>
    </location>
</feature>
<evidence type="ECO:0000256" key="1">
    <source>
        <dbReference type="SAM" id="SignalP"/>
    </source>
</evidence>
<proteinExistence type="predicted"/>
<keyword evidence="1" id="KW-0732">Signal</keyword>
<reference evidence="2 3" key="1">
    <citation type="submission" date="2016-12" db="EMBL/GenBank/DDBJ databases">
        <authorList>
            <person name="Song W.-J."/>
            <person name="Kurnit D.M."/>
        </authorList>
    </citation>
    <scope>NUCLEOTIDE SEQUENCE [LARGE SCALE GENOMIC DNA]</scope>
    <source>
        <strain evidence="2 3">IMCC3135</strain>
    </source>
</reference>
<gene>
    <name evidence="2" type="ORF">IMCC3135_27530</name>
</gene>
<dbReference type="Proteomes" id="UP000250079">
    <property type="component" value="Chromosome"/>
</dbReference>
<dbReference type="KEGG" id="gai:IMCC3135_27530"/>
<dbReference type="Pfam" id="PF04338">
    <property type="entry name" value="DUF481"/>
    <property type="match status" value="1"/>
</dbReference>
<organism evidence="2 3">
    <name type="scientific">Granulosicoccus antarcticus IMCC3135</name>
    <dbReference type="NCBI Taxonomy" id="1192854"/>
    <lineage>
        <taxon>Bacteria</taxon>
        <taxon>Pseudomonadati</taxon>
        <taxon>Pseudomonadota</taxon>
        <taxon>Gammaproteobacteria</taxon>
        <taxon>Chromatiales</taxon>
        <taxon>Granulosicoccaceae</taxon>
        <taxon>Granulosicoccus</taxon>
    </lineage>
</organism>
<evidence type="ECO:0008006" key="4">
    <source>
        <dbReference type="Google" id="ProtNLM"/>
    </source>
</evidence>
<dbReference type="RefSeq" id="WP_088920461.1">
    <property type="nucleotide sequence ID" value="NZ_CP018632.1"/>
</dbReference>
<protein>
    <recommendedName>
        <fullName evidence="4">Outer membrane protein beta-barrel domain-containing protein</fullName>
    </recommendedName>
</protein>
<evidence type="ECO:0000313" key="2">
    <source>
        <dbReference type="EMBL" id="ASJ75560.1"/>
    </source>
</evidence>
<keyword evidence="3" id="KW-1185">Reference proteome</keyword>
<dbReference type="InterPro" id="IPR007433">
    <property type="entry name" value="DUF481"/>
</dbReference>
<evidence type="ECO:0000313" key="3">
    <source>
        <dbReference type="Proteomes" id="UP000250079"/>
    </source>
</evidence>
<name>A0A2Z2P2I6_9GAMM</name>
<accession>A0A2Z2P2I6</accession>
<sequence length="228" mass="24803">MSLSRSATGITAALLFCLGPASVQAEWTGGLEGGTVVRDGDSATRLRGHLSLNERPLSHYLYAEWYRSDNNSYEIGYEPRYWFTDKLYTFGDGRVRLEKALGIDRDTLLIGGLGAQLIATASQQLWVEAGLGYRMIDFTPQTGLEDADEQVGTVRGGASQVLADLFKLQLDGEVFSSPSSTQSQLETGVSMRLAQGAVKLSYRIRRVDIDGIDAVNDSDTAVSFTVGF</sequence>
<dbReference type="EMBL" id="CP018632">
    <property type="protein sequence ID" value="ASJ75560.1"/>
    <property type="molecule type" value="Genomic_DNA"/>
</dbReference>